<evidence type="ECO:0000256" key="3">
    <source>
        <dbReference type="ARBA" id="ARBA00022723"/>
    </source>
</evidence>
<evidence type="ECO:0000256" key="4">
    <source>
        <dbReference type="ARBA" id="ARBA00023002"/>
    </source>
</evidence>
<evidence type="ECO:0000313" key="13">
    <source>
        <dbReference type="Proteomes" id="UP000191024"/>
    </source>
</evidence>
<protein>
    <submittedName>
        <fullName evidence="12">LAMI_0E16424g1_1</fullName>
    </submittedName>
</protein>
<evidence type="ECO:0000259" key="9">
    <source>
        <dbReference type="Pfam" id="PF00394"/>
    </source>
</evidence>
<gene>
    <name evidence="12" type="ORF">LAMI_0E16424G</name>
</gene>
<keyword evidence="7" id="KW-0406">Ion transport</keyword>
<dbReference type="GO" id="GO:0005507">
    <property type="term" value="F:copper ion binding"/>
    <property type="evidence" value="ECO:0007669"/>
    <property type="project" value="InterPro"/>
</dbReference>
<dbReference type="InterPro" id="IPR011707">
    <property type="entry name" value="Cu-oxidase-like_N"/>
</dbReference>
<comment type="similarity">
    <text evidence="1">Belongs to the multicopper oxidase family.</text>
</comment>
<proteinExistence type="inferred from homology"/>
<sequence>MIQFVFLILIPCLVIGLCVGLIKPTHAPGSIEPSWRLDTQTNYTIDIGYWDTHDTPQDRHYYFNISKITNVSPDGIERNMTLINGAYPGPLMEANSGDVLYIHVLNELDEPTTIHCHGLFFSKESYNDGASSINQCPIPGDGGEYTYRIHIDEDQWGTYWYHSHYGAQQADGIFGPIVIHSEQERKILNTTYDEDVVVMVNDYYQDMANVYMAEYLGPDNENTEPVPDDGLIQGSNSYEYNPDTYVASDGSSRNITYKESYISDLKFHKDKTYRVRLINAGYFAQLNFAIDEHKLKVIEADGTNTEPLELESVDLSVAQRYSFILEPPKGTLTQYWMRARFNTFCFNTDNSNLNPEFHAIVRYNDGNTTLPESESWPYNGGDVRCRDLDQSLLKTLGSTVPLQANGSTRPDVSVDLEVSFQIGAYQLDRGYFNDMTWKPLVNSSTMTELALNPGNNSLRTLSPKALESKNSDQYLLNFDQRGQIVDLIINNYDDGAHPFHMHGHKFWVLMVNDRGYFQEDFYDQGSSPMNFQNPILRDTVSIPGFGYGVIRFVVDNPGVWPFHCHIGWHMESGLLLQINELQDEYSRLEFPETWKNLCVSQ</sequence>
<reference evidence="12 13" key="1">
    <citation type="submission" date="2016-03" db="EMBL/GenBank/DDBJ databases">
        <authorList>
            <person name="Devillers H."/>
        </authorList>
    </citation>
    <scope>NUCLEOTIDE SEQUENCE [LARGE SCALE GENOMIC DNA]</scope>
    <source>
        <strain evidence="12">CBS 11717</strain>
    </source>
</reference>
<keyword evidence="3" id="KW-0479">Metal-binding</keyword>
<dbReference type="InterPro" id="IPR045087">
    <property type="entry name" value="Cu-oxidase_fam"/>
</dbReference>
<evidence type="ECO:0000259" key="10">
    <source>
        <dbReference type="Pfam" id="PF07731"/>
    </source>
</evidence>
<dbReference type="Pfam" id="PF07731">
    <property type="entry name" value="Cu-oxidase_2"/>
    <property type="match status" value="1"/>
</dbReference>
<dbReference type="AlphaFoldDB" id="A0A1G4JT42"/>
<evidence type="ECO:0000313" key="12">
    <source>
        <dbReference type="EMBL" id="SCU94029.1"/>
    </source>
</evidence>
<dbReference type="PANTHER" id="PTHR11709">
    <property type="entry name" value="MULTI-COPPER OXIDASE"/>
    <property type="match status" value="1"/>
</dbReference>
<dbReference type="InterPro" id="IPR001117">
    <property type="entry name" value="Cu-oxidase_2nd"/>
</dbReference>
<dbReference type="PANTHER" id="PTHR11709:SF414">
    <property type="entry name" value="ADR239WP"/>
    <property type="match status" value="1"/>
</dbReference>
<dbReference type="Pfam" id="PF07732">
    <property type="entry name" value="Cu-oxidase_3"/>
    <property type="match status" value="1"/>
</dbReference>
<dbReference type="PROSITE" id="PS00080">
    <property type="entry name" value="MULTICOPPER_OXIDASE2"/>
    <property type="match status" value="1"/>
</dbReference>
<keyword evidence="5" id="KW-0408">Iron</keyword>
<dbReference type="InterPro" id="IPR008972">
    <property type="entry name" value="Cupredoxin"/>
</dbReference>
<feature type="domain" description="Plastocyanin-like" evidence="11">
    <location>
        <begin position="69"/>
        <end position="183"/>
    </location>
</feature>
<keyword evidence="13" id="KW-1185">Reference proteome</keyword>
<feature type="domain" description="Plastocyanin-like" evidence="10">
    <location>
        <begin position="476"/>
        <end position="581"/>
    </location>
</feature>
<evidence type="ECO:0000259" key="11">
    <source>
        <dbReference type="Pfam" id="PF07732"/>
    </source>
</evidence>
<evidence type="ECO:0000256" key="1">
    <source>
        <dbReference type="ARBA" id="ARBA00010609"/>
    </source>
</evidence>
<evidence type="ECO:0000256" key="7">
    <source>
        <dbReference type="ARBA" id="ARBA00023065"/>
    </source>
</evidence>
<dbReference type="InterPro" id="IPR002355">
    <property type="entry name" value="Cu_oxidase_Cu_BS"/>
</dbReference>
<keyword evidence="8" id="KW-0732">Signal</keyword>
<evidence type="ECO:0000256" key="2">
    <source>
        <dbReference type="ARBA" id="ARBA00022496"/>
    </source>
</evidence>
<dbReference type="FunFam" id="2.60.40.420:FF:000045">
    <property type="entry name" value="Laccase 2"/>
    <property type="match status" value="1"/>
</dbReference>
<dbReference type="Pfam" id="PF00394">
    <property type="entry name" value="Cu-oxidase"/>
    <property type="match status" value="1"/>
</dbReference>
<evidence type="ECO:0000256" key="6">
    <source>
        <dbReference type="ARBA" id="ARBA00023008"/>
    </source>
</evidence>
<evidence type="ECO:0000256" key="8">
    <source>
        <dbReference type="SAM" id="SignalP"/>
    </source>
</evidence>
<keyword evidence="7" id="KW-0813">Transport</keyword>
<dbReference type="Gene3D" id="2.60.40.420">
    <property type="entry name" value="Cupredoxins - blue copper proteins"/>
    <property type="match status" value="3"/>
</dbReference>
<dbReference type="CDD" id="cd13910">
    <property type="entry name" value="CuRO_3_MCO_like_4"/>
    <property type="match status" value="1"/>
</dbReference>
<dbReference type="PROSITE" id="PS00079">
    <property type="entry name" value="MULTICOPPER_OXIDASE1"/>
    <property type="match status" value="1"/>
</dbReference>
<keyword evidence="2" id="KW-0410">Iron transport</keyword>
<name>A0A1G4JT42_9SACH</name>
<accession>A0A1G4JT42</accession>
<dbReference type="GO" id="GO:0006826">
    <property type="term" value="P:iron ion transport"/>
    <property type="evidence" value="ECO:0007669"/>
    <property type="project" value="UniProtKB-KW"/>
</dbReference>
<dbReference type="OrthoDB" id="2121828at2759"/>
<dbReference type="STRING" id="1230905.A0A1G4JT42"/>
<dbReference type="InterPro" id="IPR033138">
    <property type="entry name" value="Cu_oxidase_CS"/>
</dbReference>
<dbReference type="SUPFAM" id="SSF49503">
    <property type="entry name" value="Cupredoxins"/>
    <property type="match status" value="3"/>
</dbReference>
<keyword evidence="4" id="KW-0560">Oxidoreductase</keyword>
<dbReference type="GO" id="GO:0016491">
    <property type="term" value="F:oxidoreductase activity"/>
    <property type="evidence" value="ECO:0007669"/>
    <property type="project" value="UniProtKB-KW"/>
</dbReference>
<evidence type="ECO:0000256" key="5">
    <source>
        <dbReference type="ARBA" id="ARBA00023004"/>
    </source>
</evidence>
<dbReference type="EMBL" id="LT598465">
    <property type="protein sequence ID" value="SCU94029.1"/>
    <property type="molecule type" value="Genomic_DNA"/>
</dbReference>
<feature type="domain" description="Plastocyanin-like" evidence="9">
    <location>
        <begin position="194"/>
        <end position="364"/>
    </location>
</feature>
<feature type="chain" id="PRO_5009236209" evidence="8">
    <location>
        <begin position="17"/>
        <end position="601"/>
    </location>
</feature>
<organism evidence="12 13">
    <name type="scientific">Lachancea mirantina</name>
    <dbReference type="NCBI Taxonomy" id="1230905"/>
    <lineage>
        <taxon>Eukaryota</taxon>
        <taxon>Fungi</taxon>
        <taxon>Dikarya</taxon>
        <taxon>Ascomycota</taxon>
        <taxon>Saccharomycotina</taxon>
        <taxon>Saccharomycetes</taxon>
        <taxon>Saccharomycetales</taxon>
        <taxon>Saccharomycetaceae</taxon>
        <taxon>Lachancea</taxon>
    </lineage>
</organism>
<dbReference type="InterPro" id="IPR011706">
    <property type="entry name" value="Cu-oxidase_C"/>
</dbReference>
<keyword evidence="6" id="KW-0186">Copper</keyword>
<dbReference type="CDD" id="cd13886">
    <property type="entry name" value="CuRO_2_MCO_like_1"/>
    <property type="match status" value="1"/>
</dbReference>
<dbReference type="Proteomes" id="UP000191024">
    <property type="component" value="Chromosome E"/>
</dbReference>
<feature type="signal peptide" evidence="8">
    <location>
        <begin position="1"/>
        <end position="16"/>
    </location>
</feature>